<dbReference type="SUPFAM" id="SSF52833">
    <property type="entry name" value="Thioredoxin-like"/>
    <property type="match status" value="1"/>
</dbReference>
<dbReference type="STRING" id="930129.SAMN05216352_102252"/>
<dbReference type="EMBL" id="FNDU01000002">
    <property type="protein sequence ID" value="SDH69946.1"/>
    <property type="molecule type" value="Genomic_DNA"/>
</dbReference>
<organism evidence="1 2">
    <name type="scientific">Alteribacillus bidgolensis</name>
    <dbReference type="NCBI Taxonomy" id="930129"/>
    <lineage>
        <taxon>Bacteria</taxon>
        <taxon>Bacillati</taxon>
        <taxon>Bacillota</taxon>
        <taxon>Bacilli</taxon>
        <taxon>Bacillales</taxon>
        <taxon>Bacillaceae</taxon>
        <taxon>Alteribacillus</taxon>
    </lineage>
</organism>
<dbReference type="Gene3D" id="3.40.30.30">
    <property type="entry name" value="Hypothetical protein sa0798"/>
    <property type="match status" value="1"/>
</dbReference>
<dbReference type="InterPro" id="IPR036249">
    <property type="entry name" value="Thioredoxin-like_sf"/>
</dbReference>
<dbReference type="AlphaFoldDB" id="A0A1G8EJE6"/>
<dbReference type="OrthoDB" id="2389679at2"/>
<keyword evidence="2" id="KW-1185">Reference proteome</keyword>
<gene>
    <name evidence="1" type="ORF">SAMN05216352_102252</name>
</gene>
<sequence length="107" mass="12206">MREKKPIKVKIYGAEKKCPSCVNAPSSLETKEWLEAALARKYPSKTFHFMYVDIEKSHLEGKDLQIAKEISTGDLMYPLVTIEGEIAAEGNPRLKKLYQKIEGLHQQ</sequence>
<dbReference type="InterPro" id="IPR038218">
    <property type="entry name" value="YuzD-like_sp"/>
</dbReference>
<accession>A0A1G8EJE6</accession>
<reference evidence="1 2" key="1">
    <citation type="submission" date="2016-10" db="EMBL/GenBank/DDBJ databases">
        <authorList>
            <person name="de Groot N.N."/>
        </authorList>
    </citation>
    <scope>NUCLEOTIDE SEQUENCE [LARGE SCALE GENOMIC DNA]</scope>
    <source>
        <strain evidence="2">P4B,CCM 7963,CECT 7998,DSM 25260,IBRC-M 10614,KCTC 13821</strain>
    </source>
</reference>
<evidence type="ECO:0000313" key="2">
    <source>
        <dbReference type="Proteomes" id="UP000199017"/>
    </source>
</evidence>
<dbReference type="InterPro" id="IPR009190">
    <property type="entry name" value="DUF1462"/>
</dbReference>
<protein>
    <submittedName>
        <fullName evidence="1">Disulfide oxidoreductase YuzD</fullName>
    </submittedName>
</protein>
<dbReference type="Proteomes" id="UP000199017">
    <property type="component" value="Unassembled WGS sequence"/>
</dbReference>
<proteinExistence type="predicted"/>
<dbReference type="Pfam" id="PF07315">
    <property type="entry name" value="DUF1462"/>
    <property type="match status" value="1"/>
</dbReference>
<name>A0A1G8EJE6_9BACI</name>
<dbReference type="RefSeq" id="WP_091581398.1">
    <property type="nucleotide sequence ID" value="NZ_FNDU01000002.1"/>
</dbReference>
<evidence type="ECO:0000313" key="1">
    <source>
        <dbReference type="EMBL" id="SDH69946.1"/>
    </source>
</evidence>